<keyword evidence="4" id="KW-1185">Reference proteome</keyword>
<comment type="caution">
    <text evidence="3">The sequence shown here is derived from an EMBL/GenBank/DDBJ whole genome shotgun (WGS) entry which is preliminary data.</text>
</comment>
<feature type="domain" description="Nudix hydrolase" evidence="2">
    <location>
        <begin position="51"/>
        <end position="184"/>
    </location>
</feature>
<sequence>MSGAAQPVADATPGAVPAAPTTFTTDPSIAAFKQTLRAYLDAHPEPEGITLDGIAVSAFVFNPEGKLLLVQRAVHDSMPEKWEVPGGASDFEDGSLLHAVVRELWEESGLRATAVGKAIAVDDRFTTKRRNLQMRKFSFMVSVEGYHVKLDDNEHQKFSWVSEDEARVRRCGDIDLDYTDLAQEQAIHLAFEMRKAEAQMEA</sequence>
<dbReference type="InterPro" id="IPR015797">
    <property type="entry name" value="NUDIX_hydrolase-like_dom_sf"/>
</dbReference>
<gene>
    <name evidence="3" type="ORF">KHLLAP_LOCUS7270</name>
</gene>
<protein>
    <submittedName>
        <fullName evidence="3">Uu.00g079880.m01.CDS01</fullName>
    </submittedName>
</protein>
<dbReference type="EMBL" id="CAUWAG010000010">
    <property type="protein sequence ID" value="CAJ2506802.1"/>
    <property type="molecule type" value="Genomic_DNA"/>
</dbReference>
<evidence type="ECO:0000259" key="2">
    <source>
        <dbReference type="PROSITE" id="PS51462"/>
    </source>
</evidence>
<accession>A0AAI8VLI4</accession>
<dbReference type="Gene3D" id="3.90.79.10">
    <property type="entry name" value="Nucleoside Triphosphate Pyrophosphohydrolase"/>
    <property type="match status" value="1"/>
</dbReference>
<name>A0AAI8VLI4_9PEZI</name>
<feature type="region of interest" description="Disordered" evidence="1">
    <location>
        <begin position="1"/>
        <end position="23"/>
    </location>
</feature>
<dbReference type="PANTHER" id="PTHR43736">
    <property type="entry name" value="ADP-RIBOSE PYROPHOSPHATASE"/>
    <property type="match status" value="1"/>
</dbReference>
<evidence type="ECO:0000256" key="1">
    <source>
        <dbReference type="SAM" id="MobiDB-lite"/>
    </source>
</evidence>
<evidence type="ECO:0000313" key="4">
    <source>
        <dbReference type="Proteomes" id="UP001295740"/>
    </source>
</evidence>
<dbReference type="PANTHER" id="PTHR43736:SF1">
    <property type="entry name" value="DIHYDRONEOPTERIN TRIPHOSPHATE DIPHOSPHATASE"/>
    <property type="match status" value="1"/>
</dbReference>
<dbReference type="Proteomes" id="UP001295740">
    <property type="component" value="Unassembled WGS sequence"/>
</dbReference>
<feature type="compositionally biased region" description="Low complexity" evidence="1">
    <location>
        <begin position="7"/>
        <end position="23"/>
    </location>
</feature>
<dbReference type="InterPro" id="IPR000086">
    <property type="entry name" value="NUDIX_hydrolase_dom"/>
</dbReference>
<reference evidence="3" key="1">
    <citation type="submission" date="2023-10" db="EMBL/GenBank/DDBJ databases">
        <authorList>
            <person name="Hackl T."/>
        </authorList>
    </citation>
    <scope>NUCLEOTIDE SEQUENCE</scope>
</reference>
<dbReference type="CDD" id="cd02883">
    <property type="entry name" value="NUDIX_Hydrolase"/>
    <property type="match status" value="1"/>
</dbReference>
<dbReference type="AlphaFoldDB" id="A0AAI8VLI4"/>
<organism evidence="3 4">
    <name type="scientific">Anthostomella pinea</name>
    <dbReference type="NCBI Taxonomy" id="933095"/>
    <lineage>
        <taxon>Eukaryota</taxon>
        <taxon>Fungi</taxon>
        <taxon>Dikarya</taxon>
        <taxon>Ascomycota</taxon>
        <taxon>Pezizomycotina</taxon>
        <taxon>Sordariomycetes</taxon>
        <taxon>Xylariomycetidae</taxon>
        <taxon>Xylariales</taxon>
        <taxon>Xylariaceae</taxon>
        <taxon>Anthostomella</taxon>
    </lineage>
</organism>
<dbReference type="PROSITE" id="PS51462">
    <property type="entry name" value="NUDIX"/>
    <property type="match status" value="1"/>
</dbReference>
<dbReference type="SUPFAM" id="SSF55811">
    <property type="entry name" value="Nudix"/>
    <property type="match status" value="1"/>
</dbReference>
<dbReference type="Pfam" id="PF00293">
    <property type="entry name" value="NUDIX"/>
    <property type="match status" value="1"/>
</dbReference>
<evidence type="ECO:0000313" key="3">
    <source>
        <dbReference type="EMBL" id="CAJ2506802.1"/>
    </source>
</evidence>
<proteinExistence type="predicted"/>